<accession>A0A9D1KW78</accession>
<evidence type="ECO:0000256" key="1">
    <source>
        <dbReference type="SAM" id="Phobius"/>
    </source>
</evidence>
<feature type="transmembrane region" description="Helical" evidence="1">
    <location>
        <begin position="156"/>
        <end position="174"/>
    </location>
</feature>
<protein>
    <submittedName>
        <fullName evidence="2">Uncharacterized protein</fullName>
    </submittedName>
</protein>
<proteinExistence type="predicted"/>
<feature type="transmembrane region" description="Helical" evidence="1">
    <location>
        <begin position="130"/>
        <end position="150"/>
    </location>
</feature>
<organism evidence="2 3">
    <name type="scientific">Candidatus Onthocola gallistercoris</name>
    <dbReference type="NCBI Taxonomy" id="2840876"/>
    <lineage>
        <taxon>Bacteria</taxon>
        <taxon>Bacillati</taxon>
        <taxon>Bacillota</taxon>
        <taxon>Bacilli</taxon>
        <taxon>Candidatus Onthocola</taxon>
    </lineage>
</organism>
<keyword evidence="1" id="KW-1133">Transmembrane helix</keyword>
<comment type="caution">
    <text evidence="2">The sequence shown here is derived from an EMBL/GenBank/DDBJ whole genome shotgun (WGS) entry which is preliminary data.</text>
</comment>
<gene>
    <name evidence="2" type="ORF">IAB63_02485</name>
</gene>
<dbReference type="AlphaFoldDB" id="A0A9D1KW78"/>
<reference evidence="2" key="1">
    <citation type="submission" date="2020-10" db="EMBL/GenBank/DDBJ databases">
        <authorList>
            <person name="Gilroy R."/>
        </authorList>
    </citation>
    <scope>NUCLEOTIDE SEQUENCE</scope>
    <source>
        <strain evidence="2">CHK187-14744</strain>
    </source>
</reference>
<dbReference type="EMBL" id="DVLT01000017">
    <property type="protein sequence ID" value="HIU02103.1"/>
    <property type="molecule type" value="Genomic_DNA"/>
</dbReference>
<sequence>MKRNEKMLKQEKKWITDGERILFGPGQCYKICHVHRISIALQVIGALLVILTGSGVMIKDPNMGYMGSLAGFAVFLYGLHLNGIARAAGKEKGDGHAGLRFSETDFQDMDTGGFSRISLGGKRTYTVNQITVYSFLIRFMSLMVLILSGIRMLAGYQYMAVISFALAGVAFVYGRQVGKTARNAKRAALRKMAEAMESH</sequence>
<feature type="transmembrane region" description="Helical" evidence="1">
    <location>
        <begin position="39"/>
        <end position="58"/>
    </location>
</feature>
<keyword evidence="1" id="KW-0472">Membrane</keyword>
<keyword evidence="1" id="KW-0812">Transmembrane</keyword>
<dbReference type="Proteomes" id="UP000824164">
    <property type="component" value="Unassembled WGS sequence"/>
</dbReference>
<name>A0A9D1KW78_9FIRM</name>
<reference evidence="2" key="2">
    <citation type="journal article" date="2021" name="PeerJ">
        <title>Extensive microbial diversity within the chicken gut microbiome revealed by metagenomics and culture.</title>
        <authorList>
            <person name="Gilroy R."/>
            <person name="Ravi A."/>
            <person name="Getino M."/>
            <person name="Pursley I."/>
            <person name="Horton D.L."/>
            <person name="Alikhan N.F."/>
            <person name="Baker D."/>
            <person name="Gharbi K."/>
            <person name="Hall N."/>
            <person name="Watson M."/>
            <person name="Adriaenssens E.M."/>
            <person name="Foster-Nyarko E."/>
            <person name="Jarju S."/>
            <person name="Secka A."/>
            <person name="Antonio M."/>
            <person name="Oren A."/>
            <person name="Chaudhuri R.R."/>
            <person name="La Ragione R."/>
            <person name="Hildebrand F."/>
            <person name="Pallen M.J."/>
        </authorList>
    </citation>
    <scope>NUCLEOTIDE SEQUENCE</scope>
    <source>
        <strain evidence="2">CHK187-14744</strain>
    </source>
</reference>
<feature type="transmembrane region" description="Helical" evidence="1">
    <location>
        <begin position="64"/>
        <end position="82"/>
    </location>
</feature>
<evidence type="ECO:0000313" key="2">
    <source>
        <dbReference type="EMBL" id="HIU02103.1"/>
    </source>
</evidence>
<evidence type="ECO:0000313" key="3">
    <source>
        <dbReference type="Proteomes" id="UP000824164"/>
    </source>
</evidence>